<feature type="compositionally biased region" description="Basic and acidic residues" evidence="1">
    <location>
        <begin position="36"/>
        <end position="45"/>
    </location>
</feature>
<sequence>MPCRVALLPPHSVLARIPAQVGDRPVLPRPRPGRTRAVDVDDGRRKAASRGSDGR</sequence>
<protein>
    <submittedName>
        <fullName evidence="2">Uncharacterized protein</fullName>
    </submittedName>
</protein>
<dbReference type="Proteomes" id="UP000007752">
    <property type="component" value="Chromosome 5"/>
</dbReference>
<feature type="region of interest" description="Disordered" evidence="1">
    <location>
        <begin position="23"/>
        <end position="55"/>
    </location>
</feature>
<gene>
    <name evidence="2" type="ORF">OsJ_17408</name>
</gene>
<proteinExistence type="predicted"/>
<reference evidence="2" key="2">
    <citation type="submission" date="2008-12" db="EMBL/GenBank/DDBJ databases">
        <title>Improved gene annotation of the rice (Oryza sativa) genomes.</title>
        <authorList>
            <person name="Wang J."/>
            <person name="Li R."/>
            <person name="Fan W."/>
            <person name="Huang Q."/>
            <person name="Zhang J."/>
            <person name="Zhou Y."/>
            <person name="Hu Y."/>
            <person name="Zi S."/>
            <person name="Li J."/>
            <person name="Ni P."/>
            <person name="Zheng H."/>
            <person name="Zhang Y."/>
            <person name="Zhao M."/>
            <person name="Hao Q."/>
            <person name="McDermott J."/>
            <person name="Samudrala R."/>
            <person name="Kristiansen K."/>
            <person name="Wong G.K.-S."/>
        </authorList>
    </citation>
    <scope>NUCLEOTIDE SEQUENCE</scope>
</reference>
<reference evidence="2" key="1">
    <citation type="journal article" date="2005" name="PLoS Biol.">
        <title>The genomes of Oryza sativa: a history of duplications.</title>
        <authorList>
            <person name="Yu J."/>
            <person name="Wang J."/>
            <person name="Lin W."/>
            <person name="Li S."/>
            <person name="Li H."/>
            <person name="Zhou J."/>
            <person name="Ni P."/>
            <person name="Dong W."/>
            <person name="Hu S."/>
            <person name="Zeng C."/>
            <person name="Zhang J."/>
            <person name="Zhang Y."/>
            <person name="Li R."/>
            <person name="Xu Z."/>
            <person name="Li S."/>
            <person name="Li X."/>
            <person name="Zheng H."/>
            <person name="Cong L."/>
            <person name="Lin L."/>
            <person name="Yin J."/>
            <person name="Geng J."/>
            <person name="Li G."/>
            <person name="Shi J."/>
            <person name="Liu J."/>
            <person name="Lv H."/>
            <person name="Li J."/>
            <person name="Wang J."/>
            <person name="Deng Y."/>
            <person name="Ran L."/>
            <person name="Shi X."/>
            <person name="Wang X."/>
            <person name="Wu Q."/>
            <person name="Li C."/>
            <person name="Ren X."/>
            <person name="Wang J."/>
            <person name="Wang X."/>
            <person name="Li D."/>
            <person name="Liu D."/>
            <person name="Zhang X."/>
            <person name="Ji Z."/>
            <person name="Zhao W."/>
            <person name="Sun Y."/>
            <person name="Zhang Z."/>
            <person name="Bao J."/>
            <person name="Han Y."/>
            <person name="Dong L."/>
            <person name="Ji J."/>
            <person name="Chen P."/>
            <person name="Wu S."/>
            <person name="Liu J."/>
            <person name="Xiao Y."/>
            <person name="Bu D."/>
            <person name="Tan J."/>
            <person name="Yang L."/>
            <person name="Ye C."/>
            <person name="Zhang J."/>
            <person name="Xu J."/>
            <person name="Zhou Y."/>
            <person name="Yu Y."/>
            <person name="Zhang B."/>
            <person name="Zhuang S."/>
            <person name="Wei H."/>
            <person name="Liu B."/>
            <person name="Lei M."/>
            <person name="Yu H."/>
            <person name="Li Y."/>
            <person name="Xu H."/>
            <person name="Wei S."/>
            <person name="He X."/>
            <person name="Fang L."/>
            <person name="Zhang Z."/>
            <person name="Zhang Y."/>
            <person name="Huang X."/>
            <person name="Su Z."/>
            <person name="Tong W."/>
            <person name="Li J."/>
            <person name="Tong Z."/>
            <person name="Li S."/>
            <person name="Ye J."/>
            <person name="Wang L."/>
            <person name="Fang L."/>
            <person name="Lei T."/>
            <person name="Chen C."/>
            <person name="Chen H."/>
            <person name="Xu Z."/>
            <person name="Li H."/>
            <person name="Huang H."/>
            <person name="Zhang F."/>
            <person name="Xu H."/>
            <person name="Li N."/>
            <person name="Zhao C."/>
            <person name="Li S."/>
            <person name="Dong L."/>
            <person name="Huang Y."/>
            <person name="Li L."/>
            <person name="Xi Y."/>
            <person name="Qi Q."/>
            <person name="Li W."/>
            <person name="Zhang B."/>
            <person name="Hu W."/>
            <person name="Zhang Y."/>
            <person name="Tian X."/>
            <person name="Jiao Y."/>
            <person name="Liang X."/>
            <person name="Jin J."/>
            <person name="Gao L."/>
            <person name="Zheng W."/>
            <person name="Hao B."/>
            <person name="Liu S."/>
            <person name="Wang W."/>
            <person name="Yuan L."/>
            <person name="Cao M."/>
            <person name="McDermott J."/>
            <person name="Samudrala R."/>
            <person name="Wang J."/>
            <person name="Wong G.K."/>
            <person name="Yang H."/>
        </authorList>
    </citation>
    <scope>NUCLEOTIDE SEQUENCE [LARGE SCALE GENOMIC DNA]</scope>
</reference>
<accession>B9FMW2</accession>
<dbReference type="AlphaFoldDB" id="B9FMW2"/>
<name>B9FMW2_ORYSJ</name>
<organism evidence="2">
    <name type="scientific">Oryza sativa subsp. japonica</name>
    <name type="common">Rice</name>
    <dbReference type="NCBI Taxonomy" id="39947"/>
    <lineage>
        <taxon>Eukaryota</taxon>
        <taxon>Viridiplantae</taxon>
        <taxon>Streptophyta</taxon>
        <taxon>Embryophyta</taxon>
        <taxon>Tracheophyta</taxon>
        <taxon>Spermatophyta</taxon>
        <taxon>Magnoliopsida</taxon>
        <taxon>Liliopsida</taxon>
        <taxon>Poales</taxon>
        <taxon>Poaceae</taxon>
        <taxon>BOP clade</taxon>
        <taxon>Oryzoideae</taxon>
        <taxon>Oryzeae</taxon>
        <taxon>Oryzinae</taxon>
        <taxon>Oryza</taxon>
        <taxon>Oryza sativa</taxon>
    </lineage>
</organism>
<evidence type="ECO:0000313" key="2">
    <source>
        <dbReference type="EMBL" id="EEE62605.1"/>
    </source>
</evidence>
<evidence type="ECO:0000256" key="1">
    <source>
        <dbReference type="SAM" id="MobiDB-lite"/>
    </source>
</evidence>
<dbReference type="EMBL" id="CM000142">
    <property type="protein sequence ID" value="EEE62605.1"/>
    <property type="molecule type" value="Genomic_DNA"/>
</dbReference>